<name>A0A7Z7IZM5_XANCH</name>
<sequence>MDQGGSVQSLTVDLATLDLDLRNPRIDPASHQTQAISEILQAERIGERIGEKIYSLAKSICELASVDPSERLIVIANPQSPGRYIVLDGNRRVTALKLLTETTLLDRDDIGMSASLNRRMHALRNEYPVDEISTRLDVALADSREEARPFIRLKHTVGLDGAGRSSWSPMQQARFDDNGTYKLLTRLRVDGLLNSQTLDQLDSSEFAVSTFERAAGSSEFTNRFGGRIASDAYDEGSNPARALFGWARVANDTASGQITSRTIQLTEDVATYLQPVLRDFKNTTDIENNDNEECEGGDATSEPVAPTPRPGVQAITPNTPTPQATPIPGAVAPTQTAVSPSPATTTVRPRSPRVRHYLIDRRNALPVNQQKCRRIHDELMGKVKVSDAPYACAFLVRSFLELTAHTYLNQFGLRITSNFTNNITALAQDLMSQPRMSDEPADRVVIGRALLSEAGAYEGLSDATHNVHVNLSPDHVRATWDSIEAGLRLAWRRISRGGGQQPQHPAQ</sequence>
<dbReference type="RefSeq" id="WP_145958293.1">
    <property type="nucleotide sequence ID" value="NZ_OCZC01000052.1"/>
</dbReference>
<dbReference type="EMBL" id="OCZC01000052">
    <property type="protein sequence ID" value="SOO23299.1"/>
    <property type="molecule type" value="Genomic_DNA"/>
</dbReference>
<dbReference type="Proteomes" id="UP000234345">
    <property type="component" value="Unassembled WGS sequence"/>
</dbReference>
<comment type="caution">
    <text evidence="2">The sequence shown here is derived from an EMBL/GenBank/DDBJ whole genome shotgun (WGS) entry which is preliminary data.</text>
</comment>
<feature type="region of interest" description="Disordered" evidence="1">
    <location>
        <begin position="283"/>
        <end position="310"/>
    </location>
</feature>
<dbReference type="AlphaFoldDB" id="A0A7Z7IZM5"/>
<reference evidence="2 3" key="1">
    <citation type="submission" date="2017-10" db="EMBL/GenBank/DDBJ databases">
        <authorList>
            <person name="Regsiter A."/>
            <person name="William W."/>
        </authorList>
    </citation>
    <scope>NUCLEOTIDE SEQUENCE [LARGE SCALE GENOMIC DNA]</scope>
    <source>
        <strain evidence="2 3">CFBP6991</strain>
    </source>
</reference>
<evidence type="ECO:0008006" key="4">
    <source>
        <dbReference type="Google" id="ProtNLM"/>
    </source>
</evidence>
<feature type="compositionally biased region" description="Acidic residues" evidence="1">
    <location>
        <begin position="287"/>
        <end position="296"/>
    </location>
</feature>
<gene>
    <name evidence="2" type="ORF">XFF6991_260005</name>
</gene>
<evidence type="ECO:0000313" key="3">
    <source>
        <dbReference type="Proteomes" id="UP000234345"/>
    </source>
</evidence>
<proteinExistence type="predicted"/>
<accession>A0A7Z7IZM5</accession>
<protein>
    <recommendedName>
        <fullName evidence="4">ParB/Sulfiredoxin domain-containing protein</fullName>
    </recommendedName>
</protein>
<organism evidence="2 3">
    <name type="scientific">Xanthomonas campestris pv. phaseoli</name>
    <dbReference type="NCBI Taxonomy" id="317013"/>
    <lineage>
        <taxon>Bacteria</taxon>
        <taxon>Pseudomonadati</taxon>
        <taxon>Pseudomonadota</taxon>
        <taxon>Gammaproteobacteria</taxon>
        <taxon>Lysobacterales</taxon>
        <taxon>Lysobacteraceae</taxon>
        <taxon>Xanthomonas</taxon>
    </lineage>
</organism>
<evidence type="ECO:0000256" key="1">
    <source>
        <dbReference type="SAM" id="MobiDB-lite"/>
    </source>
</evidence>
<evidence type="ECO:0000313" key="2">
    <source>
        <dbReference type="EMBL" id="SOO23299.1"/>
    </source>
</evidence>